<proteinExistence type="predicted"/>
<feature type="transmembrane region" description="Helical" evidence="1">
    <location>
        <begin position="6"/>
        <end position="23"/>
    </location>
</feature>
<feature type="transmembrane region" description="Helical" evidence="1">
    <location>
        <begin position="59"/>
        <end position="79"/>
    </location>
</feature>
<comment type="caution">
    <text evidence="2">The sequence shown here is derived from an EMBL/GenBank/DDBJ whole genome shotgun (WGS) entry which is preliminary data.</text>
</comment>
<dbReference type="EMBL" id="JABELX010000010">
    <property type="protein sequence ID" value="NNH73432.1"/>
    <property type="molecule type" value="Genomic_DNA"/>
</dbReference>
<sequence length="93" mass="9274">MLVPGVTVTVIGLVVGIMSGVVLQHGPLLRSMIGGVVGAWAGFAAGALIGWLVDSILPAGSYGTMFGHALAVLGALGFVTRPVSASSLSVFRP</sequence>
<organism evidence="2 3">
    <name type="scientific">Nocardia uniformis</name>
    <dbReference type="NCBI Taxonomy" id="53432"/>
    <lineage>
        <taxon>Bacteria</taxon>
        <taxon>Bacillati</taxon>
        <taxon>Actinomycetota</taxon>
        <taxon>Actinomycetes</taxon>
        <taxon>Mycobacteriales</taxon>
        <taxon>Nocardiaceae</taxon>
        <taxon>Nocardia</taxon>
    </lineage>
</organism>
<keyword evidence="1" id="KW-1133">Transmembrane helix</keyword>
<reference evidence="2 3" key="1">
    <citation type="submission" date="2020-05" db="EMBL/GenBank/DDBJ databases">
        <title>MicrobeNet Type strains.</title>
        <authorList>
            <person name="Nicholson A.C."/>
        </authorList>
    </citation>
    <scope>NUCLEOTIDE SEQUENCE [LARGE SCALE GENOMIC DNA]</scope>
    <source>
        <strain evidence="2 3">JCM 3224</strain>
    </source>
</reference>
<name>A0A849C462_9NOCA</name>
<protein>
    <submittedName>
        <fullName evidence="2">Uncharacterized protein</fullName>
    </submittedName>
</protein>
<evidence type="ECO:0000256" key="1">
    <source>
        <dbReference type="SAM" id="Phobius"/>
    </source>
</evidence>
<keyword evidence="1" id="KW-0812">Transmembrane</keyword>
<evidence type="ECO:0000313" key="3">
    <source>
        <dbReference type="Proteomes" id="UP000586827"/>
    </source>
</evidence>
<keyword evidence="1" id="KW-0472">Membrane</keyword>
<feature type="transmembrane region" description="Helical" evidence="1">
    <location>
        <begin position="35"/>
        <end position="53"/>
    </location>
</feature>
<gene>
    <name evidence="2" type="ORF">HLB23_26855</name>
</gene>
<dbReference type="RefSeq" id="WP_067517316.1">
    <property type="nucleotide sequence ID" value="NZ_JABELX010000010.1"/>
</dbReference>
<dbReference type="Proteomes" id="UP000586827">
    <property type="component" value="Unassembled WGS sequence"/>
</dbReference>
<accession>A0A849C462</accession>
<keyword evidence="3" id="KW-1185">Reference proteome</keyword>
<evidence type="ECO:0000313" key="2">
    <source>
        <dbReference type="EMBL" id="NNH73432.1"/>
    </source>
</evidence>
<dbReference type="AlphaFoldDB" id="A0A849C462"/>